<protein>
    <submittedName>
        <fullName evidence="1">Uncharacterized protein</fullName>
    </submittedName>
</protein>
<accession>E6UD82</accession>
<dbReference type="STRING" id="697329.Rumal_1167"/>
<dbReference type="HOGENOM" id="CLU_1947245_0_0_9"/>
<dbReference type="eggNOG" id="ENOG50303TK">
    <property type="taxonomic scope" value="Bacteria"/>
</dbReference>
<organism evidence="1 2">
    <name type="scientific">Ruminococcus albus (strain ATCC 27210 / DSM 20455 / JCM 14654 / NCDO 2250 / 7)</name>
    <dbReference type="NCBI Taxonomy" id="697329"/>
    <lineage>
        <taxon>Bacteria</taxon>
        <taxon>Bacillati</taxon>
        <taxon>Bacillota</taxon>
        <taxon>Clostridia</taxon>
        <taxon>Eubacteriales</taxon>
        <taxon>Oscillospiraceae</taxon>
        <taxon>Ruminococcus</taxon>
    </lineage>
</organism>
<dbReference type="OrthoDB" id="1821069at2"/>
<dbReference type="Proteomes" id="UP000006919">
    <property type="component" value="Chromosome"/>
</dbReference>
<sequence>MEKKRIFGVVFAVILMVVLFVEGSILRELVNCGYGLAELPKTTMVFLKMNKGFTVSNHSEDGKIEFIGSSKDNYGDYFSKKGYHLVYDMDGVKYYGKGEDSDFGIAVKEKNSWFAVYKISEDHPIEDIG</sequence>
<reference evidence="1 2" key="1">
    <citation type="journal article" date="2011" name="J. Bacteriol.">
        <title>Complete genome of the cellulolytic ruminal bacterium Ruminococcus albus 7.</title>
        <authorList>
            <person name="Suen G."/>
            <person name="Stevenson D.M."/>
            <person name="Bruce D.C."/>
            <person name="Chertkov O."/>
            <person name="Copeland A."/>
            <person name="Cheng J.F."/>
            <person name="Detter C."/>
            <person name="Detter J.C."/>
            <person name="Goodwin L.A."/>
            <person name="Han C.S."/>
            <person name="Hauser L.J."/>
            <person name="Ivanova N.N."/>
            <person name="Kyrpides N.C."/>
            <person name="Land M.L."/>
            <person name="Lapidus A."/>
            <person name="Lucas S."/>
            <person name="Ovchinnikova G."/>
            <person name="Pitluck S."/>
            <person name="Tapia R."/>
            <person name="Woyke T."/>
            <person name="Boyum J."/>
            <person name="Mead D."/>
            <person name="Weimer P.J."/>
        </authorList>
    </citation>
    <scope>NUCLEOTIDE SEQUENCE [LARGE SCALE GENOMIC DNA]</scope>
    <source>
        <strain evidence="2">ATCC 27210 / DSM 20455 / JCM 14654 / NCDO 2250 / 7</strain>
    </source>
</reference>
<gene>
    <name evidence="1" type="ordered locus">Rumal_1167</name>
</gene>
<dbReference type="KEGG" id="ral:Rumal_1167"/>
<name>E6UD82_RUMA7</name>
<dbReference type="RefSeq" id="WP_013497860.1">
    <property type="nucleotide sequence ID" value="NC_014833.1"/>
</dbReference>
<evidence type="ECO:0000313" key="1">
    <source>
        <dbReference type="EMBL" id="ADU21687.1"/>
    </source>
</evidence>
<proteinExistence type="predicted"/>
<dbReference type="AlphaFoldDB" id="E6UD82"/>
<evidence type="ECO:0000313" key="2">
    <source>
        <dbReference type="Proteomes" id="UP000006919"/>
    </source>
</evidence>
<dbReference type="EMBL" id="CP002403">
    <property type="protein sequence ID" value="ADU21687.1"/>
    <property type="molecule type" value="Genomic_DNA"/>
</dbReference>